<dbReference type="OrthoDB" id="4540492at2759"/>
<dbReference type="Gene3D" id="1.20.1250.20">
    <property type="entry name" value="MFS general substrate transporter like domains"/>
    <property type="match status" value="2"/>
</dbReference>
<reference evidence="10 11" key="1">
    <citation type="submission" date="2019-03" db="EMBL/GenBank/DDBJ databases">
        <title>Single cell metagenomics reveals metabolic interactions within the superorganism composed of flagellate Streblomastix strix and complex community of Bacteroidetes bacteria on its surface.</title>
        <authorList>
            <person name="Treitli S.C."/>
            <person name="Kolisko M."/>
            <person name="Husnik F."/>
            <person name="Keeling P."/>
            <person name="Hampl V."/>
        </authorList>
    </citation>
    <scope>NUCLEOTIDE SEQUENCE [LARGE SCALE GENOMIC DNA]</scope>
    <source>
        <strain evidence="10">ST1C</strain>
    </source>
</reference>
<dbReference type="PROSITE" id="PS51257">
    <property type="entry name" value="PROKAR_LIPOPROTEIN"/>
    <property type="match status" value="1"/>
</dbReference>
<feature type="region of interest" description="Disordered" evidence="7">
    <location>
        <begin position="464"/>
        <end position="483"/>
    </location>
</feature>
<sequence length="727" mass="79782">MAPRKHTHSYSNASAFFVSLVVGACYGLQMSITSGILEEQPWIKYSAFIKGFLSSALLVGAAFGSFSGGFFSDHYGPKRVILVCSAAVTICSAITSAFNNIVVLIIFRTLGGLGVGAISSVGPVYVSEQSTPERRGMLSSLLQTSTTLFIVLAYVLNISFYQVHGGWRYEFALTALAPILFLIGGCFIPESREWLKKKRKEKSISNTGYHSQETTAPNEVCSINSDNTLTQHLNLNAEQSYAYYENESISSSQLEEEGQNNVKQVMNQQNDSNLFVAPTTTKTQYTQQSQSIPLGSTFSSVPSSETQLLSLNQRHSPAYSLDSQQLISPNSSIIPGSPDTQQASLSVLSDTTQMFPILSLPVKSNTITPQPKDTSNGLRNRTSSKISITADSLTSEQSLMSNNHINIHLTKADSPSFQCSFKQGNVKSIQQILPVEQSSAIQEEIEPTLHKPSTKLSDDVSFLFQNNSQPNNQSSTSSNVTQTTQTQIIRIDQSLNHNPPRPPPPRSFRFSMRQFIVGISASKRNLILRINAIIMYSPSILASMGLTDIKQQLIGTICVGLWNFTMTVFSIFLVDRLGRRPLLITGYSLMSLGNLLVVLSASITALQERKIAYWLSVPGLAIFLAGFEVGPGPLYFLIISELFPTLIRGRAVAFMTGINWACNIIIVFSYLPLVATLSIKWVYVGLSVFSLFTAVFVMINLKETKKQSLDEISAKSALKLDNLQMKG</sequence>
<dbReference type="SUPFAM" id="SSF103473">
    <property type="entry name" value="MFS general substrate transporter"/>
    <property type="match status" value="1"/>
</dbReference>
<comment type="subcellular location">
    <subcellularLocation>
        <location evidence="1">Membrane</location>
        <topology evidence="1">Multi-pass membrane protein</topology>
    </subcellularLocation>
</comment>
<dbReference type="PRINTS" id="PR00171">
    <property type="entry name" value="SUGRTRNSPORT"/>
</dbReference>
<feature type="transmembrane region" description="Helical" evidence="8">
    <location>
        <begin position="611"/>
        <end position="639"/>
    </location>
</feature>
<dbReference type="InterPro" id="IPR020846">
    <property type="entry name" value="MFS_dom"/>
</dbReference>
<organism evidence="10 11">
    <name type="scientific">Streblomastix strix</name>
    <dbReference type="NCBI Taxonomy" id="222440"/>
    <lineage>
        <taxon>Eukaryota</taxon>
        <taxon>Metamonada</taxon>
        <taxon>Preaxostyla</taxon>
        <taxon>Oxymonadida</taxon>
        <taxon>Streblomastigidae</taxon>
        <taxon>Streblomastix</taxon>
    </lineage>
</organism>
<accession>A0A5J4W0P6</accession>
<gene>
    <name evidence="10" type="ORF">EZS28_016112</name>
</gene>
<feature type="transmembrane region" description="Helical" evidence="8">
    <location>
        <begin position="167"/>
        <end position="189"/>
    </location>
</feature>
<dbReference type="AlphaFoldDB" id="A0A5J4W0P6"/>
<dbReference type="PROSITE" id="PS00216">
    <property type="entry name" value="SUGAR_TRANSPORT_1"/>
    <property type="match status" value="1"/>
</dbReference>
<feature type="transmembrane region" description="Helical" evidence="8">
    <location>
        <begin position="526"/>
        <end position="547"/>
    </location>
</feature>
<feature type="transmembrane region" description="Helical" evidence="8">
    <location>
        <begin position="12"/>
        <end position="32"/>
    </location>
</feature>
<feature type="transmembrane region" description="Helical" evidence="8">
    <location>
        <begin position="52"/>
        <end position="71"/>
    </location>
</feature>
<feature type="transmembrane region" description="Helical" evidence="8">
    <location>
        <begin position="681"/>
        <end position="701"/>
    </location>
</feature>
<name>A0A5J4W0P6_9EUKA</name>
<dbReference type="InterPro" id="IPR005829">
    <property type="entry name" value="Sugar_transporter_CS"/>
</dbReference>
<feature type="transmembrane region" description="Helical" evidence="8">
    <location>
        <begin position="80"/>
        <end position="99"/>
    </location>
</feature>
<keyword evidence="6 8" id="KW-0472">Membrane</keyword>
<proteinExistence type="inferred from homology"/>
<evidence type="ECO:0000256" key="2">
    <source>
        <dbReference type="ARBA" id="ARBA00010992"/>
    </source>
</evidence>
<evidence type="ECO:0000256" key="7">
    <source>
        <dbReference type="SAM" id="MobiDB-lite"/>
    </source>
</evidence>
<dbReference type="GO" id="GO:1904659">
    <property type="term" value="P:D-glucose transmembrane transport"/>
    <property type="evidence" value="ECO:0007669"/>
    <property type="project" value="TreeGrafter"/>
</dbReference>
<dbReference type="PANTHER" id="PTHR48023">
    <property type="entry name" value="D-XYLOSE-PROTON SYMPORTER-LIKE 2"/>
    <property type="match status" value="1"/>
</dbReference>
<dbReference type="EMBL" id="SNRW01004016">
    <property type="protein sequence ID" value="KAA6388362.1"/>
    <property type="molecule type" value="Genomic_DNA"/>
</dbReference>
<evidence type="ECO:0000256" key="8">
    <source>
        <dbReference type="SAM" id="Phobius"/>
    </source>
</evidence>
<dbReference type="GO" id="GO:0022857">
    <property type="term" value="F:transmembrane transporter activity"/>
    <property type="evidence" value="ECO:0007669"/>
    <property type="project" value="InterPro"/>
</dbReference>
<dbReference type="InterPro" id="IPR005828">
    <property type="entry name" value="MFS_sugar_transport-like"/>
</dbReference>
<dbReference type="Pfam" id="PF00083">
    <property type="entry name" value="Sugar_tr"/>
    <property type="match status" value="2"/>
</dbReference>
<keyword evidence="3" id="KW-0813">Transport</keyword>
<evidence type="ECO:0000256" key="5">
    <source>
        <dbReference type="ARBA" id="ARBA00022989"/>
    </source>
</evidence>
<dbReference type="PROSITE" id="PS50850">
    <property type="entry name" value="MFS"/>
    <property type="match status" value="1"/>
</dbReference>
<evidence type="ECO:0000313" key="10">
    <source>
        <dbReference type="EMBL" id="KAA6388362.1"/>
    </source>
</evidence>
<dbReference type="InterPro" id="IPR003663">
    <property type="entry name" value="Sugar/inositol_transpt"/>
</dbReference>
<feature type="transmembrane region" description="Helical" evidence="8">
    <location>
        <begin position="586"/>
        <end position="605"/>
    </location>
</feature>
<feature type="transmembrane region" description="Helical" evidence="8">
    <location>
        <begin position="138"/>
        <end position="161"/>
    </location>
</feature>
<dbReference type="PANTHER" id="PTHR48023:SF4">
    <property type="entry name" value="D-XYLOSE-PROTON SYMPORTER-LIKE 2"/>
    <property type="match status" value="1"/>
</dbReference>
<evidence type="ECO:0000256" key="4">
    <source>
        <dbReference type="ARBA" id="ARBA00022692"/>
    </source>
</evidence>
<feature type="transmembrane region" description="Helical" evidence="8">
    <location>
        <begin position="553"/>
        <end position="574"/>
    </location>
</feature>
<evidence type="ECO:0000313" key="11">
    <source>
        <dbReference type="Proteomes" id="UP000324800"/>
    </source>
</evidence>
<feature type="transmembrane region" description="Helical" evidence="8">
    <location>
        <begin position="105"/>
        <end position="126"/>
    </location>
</feature>
<keyword evidence="5 8" id="KW-1133">Transmembrane helix</keyword>
<dbReference type="Proteomes" id="UP000324800">
    <property type="component" value="Unassembled WGS sequence"/>
</dbReference>
<feature type="compositionally biased region" description="Low complexity" evidence="7">
    <location>
        <begin position="465"/>
        <end position="483"/>
    </location>
</feature>
<feature type="transmembrane region" description="Helical" evidence="8">
    <location>
        <begin position="651"/>
        <end position="675"/>
    </location>
</feature>
<dbReference type="PROSITE" id="PS00217">
    <property type="entry name" value="SUGAR_TRANSPORT_2"/>
    <property type="match status" value="1"/>
</dbReference>
<evidence type="ECO:0000259" key="9">
    <source>
        <dbReference type="PROSITE" id="PS50850"/>
    </source>
</evidence>
<evidence type="ECO:0000256" key="3">
    <source>
        <dbReference type="ARBA" id="ARBA00022448"/>
    </source>
</evidence>
<comment type="caution">
    <text evidence="10">The sequence shown here is derived from an EMBL/GenBank/DDBJ whole genome shotgun (WGS) entry which is preliminary data.</text>
</comment>
<dbReference type="GO" id="GO:0016020">
    <property type="term" value="C:membrane"/>
    <property type="evidence" value="ECO:0007669"/>
    <property type="project" value="UniProtKB-SubCell"/>
</dbReference>
<comment type="similarity">
    <text evidence="2">Belongs to the major facilitator superfamily. Sugar transporter (TC 2.A.1.1) family.</text>
</comment>
<dbReference type="InterPro" id="IPR036259">
    <property type="entry name" value="MFS_trans_sf"/>
</dbReference>
<feature type="domain" description="Major facilitator superfamily (MFS) profile" evidence="9">
    <location>
        <begin position="11"/>
        <end position="705"/>
    </location>
</feature>
<dbReference type="InterPro" id="IPR050820">
    <property type="entry name" value="MFS_Sugar_Transporter"/>
</dbReference>
<evidence type="ECO:0000256" key="6">
    <source>
        <dbReference type="ARBA" id="ARBA00023136"/>
    </source>
</evidence>
<protein>
    <submittedName>
        <fullName evidence="10">Putative sugar porter family MFS transporter</fullName>
    </submittedName>
</protein>
<keyword evidence="4 8" id="KW-0812">Transmembrane</keyword>
<evidence type="ECO:0000256" key="1">
    <source>
        <dbReference type="ARBA" id="ARBA00004141"/>
    </source>
</evidence>